<accession>A0ABU6AYV4</accession>
<gene>
    <name evidence="2" type="ORF">U3653_21665</name>
</gene>
<dbReference type="InterPro" id="IPR042070">
    <property type="entry name" value="PucR_C-HTH_sf"/>
</dbReference>
<dbReference type="PANTHER" id="PTHR33744">
    <property type="entry name" value="CARBOHYDRATE DIACID REGULATOR"/>
    <property type="match status" value="1"/>
</dbReference>
<protein>
    <submittedName>
        <fullName evidence="2">Helix-turn-helix domain-containing protein</fullName>
    </submittedName>
</protein>
<dbReference type="PANTHER" id="PTHR33744:SF1">
    <property type="entry name" value="DNA-BINDING TRANSCRIPTIONAL ACTIVATOR ADER"/>
    <property type="match status" value="1"/>
</dbReference>
<dbReference type="RefSeq" id="WP_195081661.1">
    <property type="nucleotide sequence ID" value="NZ_JAYESH010000007.1"/>
</dbReference>
<reference evidence="2 3" key="1">
    <citation type="submission" date="2023-12" db="EMBL/GenBank/DDBJ databases">
        <title>novel species in genus Nocarida.</title>
        <authorList>
            <person name="Li Z."/>
        </authorList>
    </citation>
    <scope>NUCLEOTIDE SEQUENCE [LARGE SCALE GENOMIC DNA]</scope>
    <source>
        <strain evidence="2 3">CDC186</strain>
    </source>
</reference>
<evidence type="ECO:0000259" key="1">
    <source>
        <dbReference type="Pfam" id="PF13556"/>
    </source>
</evidence>
<feature type="domain" description="PucR C-terminal helix-turn-helix" evidence="1">
    <location>
        <begin position="46"/>
        <end position="104"/>
    </location>
</feature>
<dbReference type="Pfam" id="PF13556">
    <property type="entry name" value="HTH_30"/>
    <property type="match status" value="1"/>
</dbReference>
<dbReference type="EMBL" id="JAYKYQ010000009">
    <property type="protein sequence ID" value="MEB3512646.1"/>
    <property type="molecule type" value="Genomic_DNA"/>
</dbReference>
<keyword evidence="3" id="KW-1185">Reference proteome</keyword>
<comment type="caution">
    <text evidence="2">The sequence shown here is derived from an EMBL/GenBank/DDBJ whole genome shotgun (WGS) entry which is preliminary data.</text>
</comment>
<proteinExistence type="predicted"/>
<dbReference type="InterPro" id="IPR051448">
    <property type="entry name" value="CdaR-like_regulators"/>
</dbReference>
<organism evidence="2 3">
    <name type="scientific">Nocardia implantans</name>
    <dbReference type="NCBI Taxonomy" id="3108168"/>
    <lineage>
        <taxon>Bacteria</taxon>
        <taxon>Bacillati</taxon>
        <taxon>Actinomycetota</taxon>
        <taxon>Actinomycetes</taxon>
        <taxon>Mycobacteriales</taxon>
        <taxon>Nocardiaceae</taxon>
        <taxon>Nocardia</taxon>
    </lineage>
</organism>
<evidence type="ECO:0000313" key="3">
    <source>
        <dbReference type="Proteomes" id="UP001348098"/>
    </source>
</evidence>
<dbReference type="Proteomes" id="UP001348098">
    <property type="component" value="Unassembled WGS sequence"/>
</dbReference>
<dbReference type="Gene3D" id="1.10.10.2840">
    <property type="entry name" value="PucR C-terminal helix-turn-helix domain"/>
    <property type="match status" value="1"/>
</dbReference>
<sequence>MTLRATADTFREQREDLALECQLTRPGPGRDRLAALLDPLEGHPELFDTLREHIRNDFNRLRTSRTMYPHPNTVDHRLERIGRLTGSDTAVAHALYRLRAALIARTYTQSAPAPDRPAR</sequence>
<evidence type="ECO:0000313" key="2">
    <source>
        <dbReference type="EMBL" id="MEB3512646.1"/>
    </source>
</evidence>
<dbReference type="InterPro" id="IPR025736">
    <property type="entry name" value="PucR_C-HTH_dom"/>
</dbReference>
<name>A0ABU6AYV4_9NOCA</name>